<accession>A0A6A7YBU8</accession>
<dbReference type="AlphaFoldDB" id="A0A6A7YBU8"/>
<dbReference type="PROSITE" id="PS50977">
    <property type="entry name" value="HTH_TETR_2"/>
    <property type="match status" value="1"/>
</dbReference>
<keyword evidence="1 2" id="KW-0238">DNA-binding</keyword>
<protein>
    <submittedName>
        <fullName evidence="4">TetR/AcrR family transcriptional regulator</fullName>
    </submittedName>
</protein>
<dbReference type="Pfam" id="PF00440">
    <property type="entry name" value="TetR_N"/>
    <property type="match status" value="1"/>
</dbReference>
<dbReference type="Pfam" id="PF17918">
    <property type="entry name" value="TetR_C_15"/>
    <property type="match status" value="1"/>
</dbReference>
<gene>
    <name evidence="4" type="ORF">F0357_22895</name>
</gene>
<dbReference type="InterPro" id="IPR050109">
    <property type="entry name" value="HTH-type_TetR-like_transc_reg"/>
</dbReference>
<dbReference type="InterPro" id="IPR001647">
    <property type="entry name" value="HTH_TetR"/>
</dbReference>
<feature type="domain" description="HTH tetR-type" evidence="3">
    <location>
        <begin position="21"/>
        <end position="81"/>
    </location>
</feature>
<reference evidence="4 5" key="1">
    <citation type="submission" date="2019-09" db="EMBL/GenBank/DDBJ databases">
        <title>Segnochrobactrum spirostomi gen. nov., sp. nov., isolated from the ciliate Spirostomum cf. yagiui and description of a novel family, Segnochrobactraceae fam. nov. within the order Rhizobiales of the class Alphaproteobacteria.</title>
        <authorList>
            <person name="Akter S."/>
            <person name="Shazib S.U.A."/>
            <person name="Shin M.K."/>
        </authorList>
    </citation>
    <scope>NUCLEOTIDE SEQUENCE [LARGE SCALE GENOMIC DNA]</scope>
    <source>
        <strain evidence="4 5">Sp-1</strain>
    </source>
</reference>
<proteinExistence type="predicted"/>
<dbReference type="PANTHER" id="PTHR30055">
    <property type="entry name" value="HTH-TYPE TRANSCRIPTIONAL REGULATOR RUTR"/>
    <property type="match status" value="1"/>
</dbReference>
<sequence length="239" mass="26146">MAPVRPILLEPRKRPRQARAAATVDAIFEATIQVLLAVGPNRLTTTRVAERAGVSVGSLYQYFPHKQALFYALNERYLDIVAGKIEAACRAAHAASIERMVEDLVTTYWEAKTERADVTRALYRSVVEIDNAPLIEAFSRRVDAATTVMFASSPDAVFDDLETVNLTLLTAIFGTVRSVFERDLPVGEAAAVHRQLVLMCRAYLNAVRCDDRSAGEGAVPRCGADPSTLGAHTAPWMPT</sequence>
<evidence type="ECO:0000313" key="4">
    <source>
        <dbReference type="EMBL" id="MQT15448.1"/>
    </source>
</evidence>
<evidence type="ECO:0000259" key="3">
    <source>
        <dbReference type="PROSITE" id="PS50977"/>
    </source>
</evidence>
<dbReference type="PANTHER" id="PTHR30055:SF226">
    <property type="entry name" value="HTH-TYPE TRANSCRIPTIONAL REGULATOR PKSA"/>
    <property type="match status" value="1"/>
</dbReference>
<evidence type="ECO:0000256" key="2">
    <source>
        <dbReference type="PROSITE-ProRule" id="PRU00335"/>
    </source>
</evidence>
<dbReference type="SUPFAM" id="SSF46689">
    <property type="entry name" value="Homeodomain-like"/>
    <property type="match status" value="1"/>
</dbReference>
<dbReference type="GO" id="GO:0000976">
    <property type="term" value="F:transcription cis-regulatory region binding"/>
    <property type="evidence" value="ECO:0007669"/>
    <property type="project" value="TreeGrafter"/>
</dbReference>
<dbReference type="GO" id="GO:0003700">
    <property type="term" value="F:DNA-binding transcription factor activity"/>
    <property type="evidence" value="ECO:0007669"/>
    <property type="project" value="TreeGrafter"/>
</dbReference>
<dbReference type="InterPro" id="IPR041669">
    <property type="entry name" value="TetR_C_15"/>
</dbReference>
<keyword evidence="5" id="KW-1185">Reference proteome</keyword>
<organism evidence="4 5">
    <name type="scientific">Segnochrobactrum spirostomi</name>
    <dbReference type="NCBI Taxonomy" id="2608987"/>
    <lineage>
        <taxon>Bacteria</taxon>
        <taxon>Pseudomonadati</taxon>
        <taxon>Pseudomonadota</taxon>
        <taxon>Alphaproteobacteria</taxon>
        <taxon>Hyphomicrobiales</taxon>
        <taxon>Segnochrobactraceae</taxon>
        <taxon>Segnochrobactrum</taxon>
    </lineage>
</organism>
<feature type="DNA-binding region" description="H-T-H motif" evidence="2">
    <location>
        <begin position="44"/>
        <end position="63"/>
    </location>
</feature>
<evidence type="ECO:0000313" key="5">
    <source>
        <dbReference type="Proteomes" id="UP000332515"/>
    </source>
</evidence>
<name>A0A6A7YBU8_9HYPH</name>
<comment type="caution">
    <text evidence="4">The sequence shown here is derived from an EMBL/GenBank/DDBJ whole genome shotgun (WGS) entry which is preliminary data.</text>
</comment>
<dbReference type="RefSeq" id="WP_153490752.1">
    <property type="nucleotide sequence ID" value="NZ_VWNA01000003.1"/>
</dbReference>
<dbReference type="PRINTS" id="PR00455">
    <property type="entry name" value="HTHTETR"/>
</dbReference>
<dbReference type="Gene3D" id="1.10.357.10">
    <property type="entry name" value="Tetracycline Repressor, domain 2"/>
    <property type="match status" value="1"/>
</dbReference>
<dbReference type="InterPro" id="IPR009057">
    <property type="entry name" value="Homeodomain-like_sf"/>
</dbReference>
<evidence type="ECO:0000256" key="1">
    <source>
        <dbReference type="ARBA" id="ARBA00023125"/>
    </source>
</evidence>
<dbReference type="Proteomes" id="UP000332515">
    <property type="component" value="Unassembled WGS sequence"/>
</dbReference>
<dbReference type="EMBL" id="VWNA01000003">
    <property type="protein sequence ID" value="MQT15448.1"/>
    <property type="molecule type" value="Genomic_DNA"/>
</dbReference>